<protein>
    <submittedName>
        <fullName evidence="7">Thiol-disulfide isomerase or thioredoxin</fullName>
    </submittedName>
</protein>
<dbReference type="GO" id="GO:0017004">
    <property type="term" value="P:cytochrome complex assembly"/>
    <property type="evidence" value="ECO:0007669"/>
    <property type="project" value="UniProtKB-KW"/>
</dbReference>
<feature type="signal peptide" evidence="5">
    <location>
        <begin position="1"/>
        <end position="23"/>
    </location>
</feature>
<feature type="domain" description="Thioredoxin" evidence="6">
    <location>
        <begin position="357"/>
        <end position="506"/>
    </location>
</feature>
<organism evidence="7 8">
    <name type="scientific">Chitinophaga niabensis</name>
    <dbReference type="NCBI Taxonomy" id="536979"/>
    <lineage>
        <taxon>Bacteria</taxon>
        <taxon>Pseudomonadati</taxon>
        <taxon>Bacteroidota</taxon>
        <taxon>Chitinophagia</taxon>
        <taxon>Chitinophagales</taxon>
        <taxon>Chitinophagaceae</taxon>
        <taxon>Chitinophaga</taxon>
    </lineage>
</organism>
<dbReference type="RefSeq" id="WP_074240705.1">
    <property type="nucleotide sequence ID" value="NZ_FSRA01000002.1"/>
</dbReference>
<dbReference type="PANTHER" id="PTHR42852:SF6">
    <property type="entry name" value="THIOL:DISULFIDE INTERCHANGE PROTEIN DSBE"/>
    <property type="match status" value="1"/>
</dbReference>
<sequence length="506" mass="58181">MLLLKSKLPYTILLFILPLTAYAQSGLPVLQAGTVSISGEVTIPEKLKKDSVWVWLTIPQPFTGENKRYTTLLDSKGRFALKLNTETNLSMCAVTTDLNMEHLVTVPLKNGQNSIITFSYSDDGTINKLKTNDNAGFTEEELIWGVTKFGEMQRYRSGKPREALYNKAFSIFIDHANNVLQERRAILNKPPFLSDKMKEIVFKDFSLAMYYGHVFDYYDEMVLNYSNTNDHKMPDSSEIKIPVRQDYSFLKDLDLDNPLNLYCFSYPDFTQKLLQNSTLDLPRIQDTPIPEWIKNVKGILAHLIGSDQGLFYDMLIGNAYAMQYDTELKPLTVKQIENIKNYYKGADLEKILLRKNQEIMQLARSKETVVVNNTPDVSPEELMSAIISKYKGKAVIVDFWATWCAPCLEAMRESRDLKKQFANKDVAFIYIGEPSSPRKLWERHIQGIGGEQYYLTSKEWKYLLDSFNFSNIPTYLVFDKKGVLKQQITEYPGNEVMQKHIEAALH</sequence>
<evidence type="ECO:0000313" key="7">
    <source>
        <dbReference type="EMBL" id="SIO37136.1"/>
    </source>
</evidence>
<dbReference type="InterPro" id="IPR012336">
    <property type="entry name" value="Thioredoxin-like_fold"/>
</dbReference>
<dbReference type="SUPFAM" id="SSF52833">
    <property type="entry name" value="Thioredoxin-like"/>
    <property type="match status" value="1"/>
</dbReference>
<dbReference type="PROSITE" id="PS51352">
    <property type="entry name" value="THIOREDOXIN_2"/>
    <property type="match status" value="1"/>
</dbReference>
<evidence type="ECO:0000313" key="8">
    <source>
        <dbReference type="Proteomes" id="UP000185003"/>
    </source>
</evidence>
<evidence type="ECO:0000256" key="4">
    <source>
        <dbReference type="ARBA" id="ARBA00023284"/>
    </source>
</evidence>
<dbReference type="InterPro" id="IPR013766">
    <property type="entry name" value="Thioredoxin_domain"/>
</dbReference>
<dbReference type="GO" id="GO:0016853">
    <property type="term" value="F:isomerase activity"/>
    <property type="evidence" value="ECO:0007669"/>
    <property type="project" value="UniProtKB-KW"/>
</dbReference>
<dbReference type="STRING" id="536979.SAMN04488055_3465"/>
<proteinExistence type="predicted"/>
<keyword evidence="3" id="KW-1015">Disulfide bond</keyword>
<accession>A0A1N6IZ46</accession>
<dbReference type="Proteomes" id="UP000185003">
    <property type="component" value="Unassembled WGS sequence"/>
</dbReference>
<dbReference type="GO" id="GO:0030313">
    <property type="term" value="C:cell envelope"/>
    <property type="evidence" value="ECO:0007669"/>
    <property type="project" value="UniProtKB-SubCell"/>
</dbReference>
<keyword evidence="5" id="KW-0732">Signal</keyword>
<evidence type="ECO:0000256" key="1">
    <source>
        <dbReference type="ARBA" id="ARBA00004196"/>
    </source>
</evidence>
<evidence type="ECO:0000256" key="5">
    <source>
        <dbReference type="SAM" id="SignalP"/>
    </source>
</evidence>
<evidence type="ECO:0000259" key="6">
    <source>
        <dbReference type="PROSITE" id="PS51352"/>
    </source>
</evidence>
<dbReference type="InterPro" id="IPR036249">
    <property type="entry name" value="Thioredoxin-like_sf"/>
</dbReference>
<dbReference type="Pfam" id="PF13905">
    <property type="entry name" value="Thioredoxin_8"/>
    <property type="match status" value="1"/>
</dbReference>
<comment type="subcellular location">
    <subcellularLocation>
        <location evidence="1">Cell envelope</location>
    </subcellularLocation>
</comment>
<evidence type="ECO:0000256" key="2">
    <source>
        <dbReference type="ARBA" id="ARBA00022748"/>
    </source>
</evidence>
<name>A0A1N6IZ46_9BACT</name>
<dbReference type="AlphaFoldDB" id="A0A1N6IZ46"/>
<dbReference type="Gene3D" id="3.40.30.10">
    <property type="entry name" value="Glutaredoxin"/>
    <property type="match status" value="1"/>
</dbReference>
<dbReference type="OrthoDB" id="1120316at2"/>
<keyword evidence="8" id="KW-1185">Reference proteome</keyword>
<feature type="chain" id="PRO_5012839603" evidence="5">
    <location>
        <begin position="24"/>
        <end position="506"/>
    </location>
</feature>
<dbReference type="CDD" id="cd02966">
    <property type="entry name" value="TlpA_like_family"/>
    <property type="match status" value="1"/>
</dbReference>
<dbReference type="InterPro" id="IPR050553">
    <property type="entry name" value="Thioredoxin_ResA/DsbE_sf"/>
</dbReference>
<dbReference type="EMBL" id="FSRA01000002">
    <property type="protein sequence ID" value="SIO37136.1"/>
    <property type="molecule type" value="Genomic_DNA"/>
</dbReference>
<gene>
    <name evidence="7" type="ORF">SAMN04488055_3465</name>
</gene>
<keyword evidence="7" id="KW-0413">Isomerase</keyword>
<keyword evidence="4" id="KW-0676">Redox-active center</keyword>
<evidence type="ECO:0000256" key="3">
    <source>
        <dbReference type="ARBA" id="ARBA00023157"/>
    </source>
</evidence>
<dbReference type="PANTHER" id="PTHR42852">
    <property type="entry name" value="THIOL:DISULFIDE INTERCHANGE PROTEIN DSBE"/>
    <property type="match status" value="1"/>
</dbReference>
<reference evidence="7 8" key="1">
    <citation type="submission" date="2016-11" db="EMBL/GenBank/DDBJ databases">
        <authorList>
            <person name="Jaros S."/>
            <person name="Januszkiewicz K."/>
            <person name="Wedrychowicz H."/>
        </authorList>
    </citation>
    <scope>NUCLEOTIDE SEQUENCE [LARGE SCALE GENOMIC DNA]</scope>
    <source>
        <strain evidence="7 8">DSM 24787</strain>
    </source>
</reference>
<keyword evidence="2" id="KW-0201">Cytochrome c-type biogenesis</keyword>